<evidence type="ECO:0000313" key="1">
    <source>
        <dbReference type="EMBL" id="QHT01162.1"/>
    </source>
</evidence>
<proteinExistence type="predicted"/>
<dbReference type="EMBL" id="MN739365">
    <property type="protein sequence ID" value="QHT01162.1"/>
    <property type="molecule type" value="Genomic_DNA"/>
</dbReference>
<name>A0A6C0CAN2_9ZZZZ</name>
<reference evidence="1" key="1">
    <citation type="journal article" date="2020" name="Nature">
        <title>Giant virus diversity and host interactions through global metagenomics.</title>
        <authorList>
            <person name="Schulz F."/>
            <person name="Roux S."/>
            <person name="Paez-Espino D."/>
            <person name="Jungbluth S."/>
            <person name="Walsh D.A."/>
            <person name="Denef V.J."/>
            <person name="McMahon K.D."/>
            <person name="Konstantinidis K.T."/>
            <person name="Eloe-Fadrosh E.A."/>
            <person name="Kyrpides N.C."/>
            <person name="Woyke T."/>
        </authorList>
    </citation>
    <scope>NUCLEOTIDE SEQUENCE</scope>
    <source>
        <strain evidence="1">GVMAG-M-3300020192-26</strain>
    </source>
</reference>
<sequence>MMSKRRTCANKPNTNINFIKCFKCPHWASSNGIAHKYHLQSDRSIYLCSDCHRIRSDNHNNYISEQKRLQQKIDEFESTEEIEQLKLALSKLDEDYNVHPKIVKEKPTKKRAINDVLDDIESDDPTPCDEESIYREIYKHINEYFEDDDVVAHAVAMFKLVNTRKFKICYDDIYVFMPHLGHYVRVGDKWTKNAFNVVTHELFITLRKERIQTFDDGRNELHATAEETAARVIADKHYIKKRNRREHEIVDYANRCSTFICAMNSARHDILTEIYQRIPSKNIDK</sequence>
<accession>A0A6C0CAN2</accession>
<dbReference type="AlphaFoldDB" id="A0A6C0CAN2"/>
<protein>
    <submittedName>
        <fullName evidence="1">Uncharacterized protein</fullName>
    </submittedName>
</protein>
<organism evidence="1">
    <name type="scientific">viral metagenome</name>
    <dbReference type="NCBI Taxonomy" id="1070528"/>
    <lineage>
        <taxon>unclassified sequences</taxon>
        <taxon>metagenomes</taxon>
        <taxon>organismal metagenomes</taxon>
    </lineage>
</organism>